<dbReference type="Proteomes" id="UP001190700">
    <property type="component" value="Unassembled WGS sequence"/>
</dbReference>
<name>A0AAE0FW30_9CHLO</name>
<comment type="caution">
    <text evidence="1">The sequence shown here is derived from an EMBL/GenBank/DDBJ whole genome shotgun (WGS) entry which is preliminary data.</text>
</comment>
<dbReference type="InterPro" id="IPR017946">
    <property type="entry name" value="PLC-like_Pdiesterase_TIM-brl"/>
</dbReference>
<gene>
    <name evidence="1" type="ORF">CYMTET_24346</name>
</gene>
<organism evidence="1 2">
    <name type="scientific">Cymbomonas tetramitiformis</name>
    <dbReference type="NCBI Taxonomy" id="36881"/>
    <lineage>
        <taxon>Eukaryota</taxon>
        <taxon>Viridiplantae</taxon>
        <taxon>Chlorophyta</taxon>
        <taxon>Pyramimonadophyceae</taxon>
        <taxon>Pyramimonadales</taxon>
        <taxon>Pyramimonadaceae</taxon>
        <taxon>Cymbomonas</taxon>
    </lineage>
</organism>
<dbReference type="PANTHER" id="PTHR13593:SF140">
    <property type="entry name" value="PLC-LIKE PHOSPHODIESTERASE"/>
    <property type="match status" value="1"/>
</dbReference>
<evidence type="ECO:0000313" key="1">
    <source>
        <dbReference type="EMBL" id="KAK3267074.1"/>
    </source>
</evidence>
<dbReference type="GO" id="GO:0006629">
    <property type="term" value="P:lipid metabolic process"/>
    <property type="evidence" value="ECO:0007669"/>
    <property type="project" value="InterPro"/>
</dbReference>
<dbReference type="InterPro" id="IPR051057">
    <property type="entry name" value="PI-PLC_domain"/>
</dbReference>
<dbReference type="GO" id="GO:0008081">
    <property type="term" value="F:phosphoric diester hydrolase activity"/>
    <property type="evidence" value="ECO:0007669"/>
    <property type="project" value="InterPro"/>
</dbReference>
<dbReference type="SUPFAM" id="SSF51695">
    <property type="entry name" value="PLC-like phosphodiesterases"/>
    <property type="match status" value="1"/>
</dbReference>
<protein>
    <submittedName>
        <fullName evidence="1">Uncharacterized protein</fullName>
    </submittedName>
</protein>
<proteinExistence type="predicted"/>
<reference evidence="1 2" key="1">
    <citation type="journal article" date="2015" name="Genome Biol. Evol.">
        <title>Comparative Genomics of a Bacterivorous Green Alga Reveals Evolutionary Causalities and Consequences of Phago-Mixotrophic Mode of Nutrition.</title>
        <authorList>
            <person name="Burns J.A."/>
            <person name="Paasch A."/>
            <person name="Narechania A."/>
            <person name="Kim E."/>
        </authorList>
    </citation>
    <scope>NUCLEOTIDE SEQUENCE [LARGE SCALE GENOMIC DNA]</scope>
    <source>
        <strain evidence="1 2">PLY_AMNH</strain>
    </source>
</reference>
<evidence type="ECO:0000313" key="2">
    <source>
        <dbReference type="Proteomes" id="UP001190700"/>
    </source>
</evidence>
<dbReference type="Gene3D" id="3.20.20.190">
    <property type="entry name" value="Phosphatidylinositol (PI) phosphodiesterase"/>
    <property type="match status" value="1"/>
</dbReference>
<accession>A0AAE0FW30</accession>
<keyword evidence="2" id="KW-1185">Reference proteome</keyword>
<dbReference type="PANTHER" id="PTHR13593">
    <property type="match status" value="1"/>
</dbReference>
<dbReference type="AlphaFoldDB" id="A0AAE0FW30"/>
<dbReference type="EMBL" id="LGRX02012634">
    <property type="protein sequence ID" value="KAK3267074.1"/>
    <property type="molecule type" value="Genomic_DNA"/>
</dbReference>
<sequence length="400" mass="44239">MLDDDELPYDALLFAGTHNSAINLGERTVLRPHNAEGGAYPSEAHLAYEYLVMNQRLSVLDQLEQGVRVLDFEVASLDSTKWACNSSAVSMGTRCIEETHITTGRCFRDCPFIVSHGSLDESIGDFLGYTYPESVFSAVAEFVEKNPLEIVTVMLLASHGNRFPSGDAVVARMNVSGLLQYVWNLDPSAEFTSFPTLGEMRRERRTVLLLNGYGSWGPRFHGSHCNSTDILGADGTCTRGTPCMEGWDAVSFFQLDPRRAVLSKNSPRANTTTLFAIENLSSRRGRDDHSAKYWPLPNELHDAPFQAGGNPAQAAAAANYTHIRSLELAWTKLLAPYGSHPNWILVDFFNTTTPKPGVPSRALRPNPSEGLIRAVRDINNERIAAWRQESEVYVALKTVS</sequence>